<dbReference type="Proteomes" id="UP000602442">
    <property type="component" value="Unassembled WGS sequence"/>
</dbReference>
<reference evidence="1 2" key="1">
    <citation type="submission" date="2020-11" db="EMBL/GenBank/DDBJ databases">
        <title>Erythrobacter sediminis sp. nov., a marine bacterium from a tidal flat of Garorim Bay.</title>
        <authorList>
            <person name="Kim D."/>
            <person name="Yoo Y."/>
            <person name="Kim J.-J."/>
        </authorList>
    </citation>
    <scope>NUCLEOTIDE SEQUENCE [LARGE SCALE GENOMIC DNA]</scope>
    <source>
        <strain evidence="1 2">JGD-13</strain>
    </source>
</reference>
<organism evidence="1 2">
    <name type="scientific">Aurantiacibacter sediminis</name>
    <dbReference type="NCBI Taxonomy" id="2793064"/>
    <lineage>
        <taxon>Bacteria</taxon>
        <taxon>Pseudomonadati</taxon>
        <taxon>Pseudomonadota</taxon>
        <taxon>Alphaproteobacteria</taxon>
        <taxon>Sphingomonadales</taxon>
        <taxon>Erythrobacteraceae</taxon>
        <taxon>Aurantiacibacter</taxon>
    </lineage>
</organism>
<proteinExistence type="predicted"/>
<dbReference type="EMBL" id="JAEANY010000002">
    <property type="protein sequence ID" value="MBH5322381.1"/>
    <property type="molecule type" value="Genomic_DNA"/>
</dbReference>
<protein>
    <recommendedName>
        <fullName evidence="3">ParB/Sulfiredoxin domain-containing protein</fullName>
    </recommendedName>
</protein>
<sequence>MAAEQADGSEQEWWQELPLNMSVPIDPNKLAFDKKNPRYTGDKGLPHDTEAEIIEFLNETSDLGELLQSISTSGFVDIEPLIVMGQGEELIVLEGNRRLAALRVLSGHPSALEAGLIAPPMSADVVTSLETVRAYRVQSRPDARNFIGFKHINGAHRWDSLAKARFATEWFKEEKAKTGGLSLQDIAKRMGDRHSTLLRMVHGFLVLEQAIQTGNFSIEDREKGRQFAFSHLYTALTRPGYRKYLGLPEMNKEFEPTENPVAEEKLPALKQVMLWLYGSESDSTAAIIRSQNPNVKQLGEVLERPKACRILLESGDLARAYQEVDTPLRQFERRIVEAHGALEESLKKASAFDGSDATLMDLAEEIDANADNLLLIMKSRADRVGQA</sequence>
<name>A0ABS0N336_9SPHN</name>
<evidence type="ECO:0000313" key="2">
    <source>
        <dbReference type="Proteomes" id="UP000602442"/>
    </source>
</evidence>
<gene>
    <name evidence="1" type="ORF">I5L03_07255</name>
</gene>
<keyword evidence="2" id="KW-1185">Reference proteome</keyword>
<comment type="caution">
    <text evidence="1">The sequence shown here is derived from an EMBL/GenBank/DDBJ whole genome shotgun (WGS) entry which is preliminary data.</text>
</comment>
<accession>A0ABS0N336</accession>
<evidence type="ECO:0008006" key="3">
    <source>
        <dbReference type="Google" id="ProtNLM"/>
    </source>
</evidence>
<dbReference type="RefSeq" id="WP_197921071.1">
    <property type="nucleotide sequence ID" value="NZ_CAWPTA010000007.1"/>
</dbReference>
<evidence type="ECO:0000313" key="1">
    <source>
        <dbReference type="EMBL" id="MBH5322381.1"/>
    </source>
</evidence>